<evidence type="ECO:0000313" key="3">
    <source>
        <dbReference type="EMBL" id="MBD8869873.1"/>
    </source>
</evidence>
<dbReference type="InterPro" id="IPR013538">
    <property type="entry name" value="ASHA1/2-like_C"/>
</dbReference>
<dbReference type="Gene3D" id="3.30.530.20">
    <property type="match status" value="1"/>
</dbReference>
<protein>
    <submittedName>
        <fullName evidence="3">SRPBCC domain-containing protein</fullName>
    </submittedName>
</protein>
<name>A0A927K6F4_9ACTN</name>
<dbReference type="AlphaFoldDB" id="A0A927K6F4"/>
<dbReference type="SUPFAM" id="SSF55961">
    <property type="entry name" value="Bet v1-like"/>
    <property type="match status" value="1"/>
</dbReference>
<sequence length="187" mass="20418">MNVVPTGRIVDVVGSPTLVLTRAFPAPREDVWAALTEPARLERWIGTWSGDPEEGQVRFRMTAEEGHQEEEMEIRECEPPHVLKLTSHVGDARWLLDLELVELDGVTTLTFLQPDIDPVGAESIGPGWEFYLDRLVAALGGGDVDAIDFDRDYYPAMQEYYRIEARTASEASGGASGGGSGDVAAAE</sequence>
<evidence type="ECO:0000256" key="1">
    <source>
        <dbReference type="ARBA" id="ARBA00006817"/>
    </source>
</evidence>
<keyword evidence="4" id="KW-1185">Reference proteome</keyword>
<dbReference type="InterPro" id="IPR023393">
    <property type="entry name" value="START-like_dom_sf"/>
</dbReference>
<comment type="similarity">
    <text evidence="1">Belongs to the AHA1 family.</text>
</comment>
<reference evidence="3" key="1">
    <citation type="submission" date="2020-09" db="EMBL/GenBank/DDBJ databases">
        <title>Nocardioides sp. strain MJB4 16S ribosomal RNA gene Genome sequencing and assembly.</title>
        <authorList>
            <person name="Kim I."/>
        </authorList>
    </citation>
    <scope>NUCLEOTIDE SEQUENCE</scope>
    <source>
        <strain evidence="3">MJB4</strain>
    </source>
</reference>
<dbReference type="Pfam" id="PF08327">
    <property type="entry name" value="AHSA1"/>
    <property type="match status" value="1"/>
</dbReference>
<evidence type="ECO:0000313" key="4">
    <source>
        <dbReference type="Proteomes" id="UP000616839"/>
    </source>
</evidence>
<organism evidence="3 4">
    <name type="scientific">Nocardioides donggukensis</name>
    <dbReference type="NCBI Taxonomy" id="2774019"/>
    <lineage>
        <taxon>Bacteria</taxon>
        <taxon>Bacillati</taxon>
        <taxon>Actinomycetota</taxon>
        <taxon>Actinomycetes</taxon>
        <taxon>Propionibacteriales</taxon>
        <taxon>Nocardioidaceae</taxon>
        <taxon>Nocardioides</taxon>
    </lineage>
</organism>
<proteinExistence type="inferred from homology"/>
<feature type="domain" description="Activator of Hsp90 ATPase homologue 1/2-like C-terminal" evidence="2">
    <location>
        <begin position="26"/>
        <end position="139"/>
    </location>
</feature>
<gene>
    <name evidence="3" type="ORF">IE331_09575</name>
</gene>
<evidence type="ECO:0000259" key="2">
    <source>
        <dbReference type="Pfam" id="PF08327"/>
    </source>
</evidence>
<dbReference type="EMBL" id="JACYXZ010000002">
    <property type="protein sequence ID" value="MBD8869873.1"/>
    <property type="molecule type" value="Genomic_DNA"/>
</dbReference>
<comment type="caution">
    <text evidence="3">The sequence shown here is derived from an EMBL/GenBank/DDBJ whole genome shotgun (WGS) entry which is preliminary data.</text>
</comment>
<dbReference type="RefSeq" id="WP_192142847.1">
    <property type="nucleotide sequence ID" value="NZ_JACYXZ010000002.1"/>
</dbReference>
<accession>A0A927K6F4</accession>
<dbReference type="Proteomes" id="UP000616839">
    <property type="component" value="Unassembled WGS sequence"/>
</dbReference>